<proteinExistence type="predicted"/>
<keyword evidence="4" id="KW-1185">Reference proteome</keyword>
<reference evidence="3" key="1">
    <citation type="journal article" date="2023" name="Mol. Phylogenet. Evol.">
        <title>Genome-scale phylogeny and comparative genomics of the fungal order Sordariales.</title>
        <authorList>
            <person name="Hensen N."/>
            <person name="Bonometti L."/>
            <person name="Westerberg I."/>
            <person name="Brannstrom I.O."/>
            <person name="Guillou S."/>
            <person name="Cros-Aarteil S."/>
            <person name="Calhoun S."/>
            <person name="Haridas S."/>
            <person name="Kuo A."/>
            <person name="Mondo S."/>
            <person name="Pangilinan J."/>
            <person name="Riley R."/>
            <person name="LaButti K."/>
            <person name="Andreopoulos B."/>
            <person name="Lipzen A."/>
            <person name="Chen C."/>
            <person name="Yan M."/>
            <person name="Daum C."/>
            <person name="Ng V."/>
            <person name="Clum A."/>
            <person name="Steindorff A."/>
            <person name="Ohm R.A."/>
            <person name="Martin F."/>
            <person name="Silar P."/>
            <person name="Natvig D.O."/>
            <person name="Lalanne C."/>
            <person name="Gautier V."/>
            <person name="Ament-Velasquez S.L."/>
            <person name="Kruys A."/>
            <person name="Hutchinson M.I."/>
            <person name="Powell A.J."/>
            <person name="Barry K."/>
            <person name="Miller A.N."/>
            <person name="Grigoriev I.V."/>
            <person name="Debuchy R."/>
            <person name="Gladieux P."/>
            <person name="Hiltunen Thoren M."/>
            <person name="Johannesson H."/>
        </authorList>
    </citation>
    <scope>NUCLEOTIDE SEQUENCE</scope>
    <source>
        <strain evidence="3">CBS 626.80</strain>
    </source>
</reference>
<reference evidence="3" key="2">
    <citation type="submission" date="2023-06" db="EMBL/GenBank/DDBJ databases">
        <authorList>
            <consortium name="Lawrence Berkeley National Laboratory"/>
            <person name="Mondo S.J."/>
            <person name="Hensen N."/>
            <person name="Bonometti L."/>
            <person name="Westerberg I."/>
            <person name="Brannstrom I.O."/>
            <person name="Guillou S."/>
            <person name="Cros-Aarteil S."/>
            <person name="Calhoun S."/>
            <person name="Haridas S."/>
            <person name="Kuo A."/>
            <person name="Pangilinan J."/>
            <person name="Riley R."/>
            <person name="Labutti K."/>
            <person name="Andreopoulos B."/>
            <person name="Lipzen A."/>
            <person name="Chen C."/>
            <person name="Yanf M."/>
            <person name="Daum C."/>
            <person name="Ng V."/>
            <person name="Clum A."/>
            <person name="Steindorff A."/>
            <person name="Ohm R."/>
            <person name="Martin F."/>
            <person name="Silar P."/>
            <person name="Natvig D."/>
            <person name="Lalanne C."/>
            <person name="Gautier V."/>
            <person name="Ament-Velasquez S.L."/>
            <person name="Kruys A."/>
            <person name="Hutchinson M.I."/>
            <person name="Powell A.J."/>
            <person name="Barry K."/>
            <person name="Miller A.N."/>
            <person name="Grigoriev I.V."/>
            <person name="Debuchy R."/>
            <person name="Gladieux P."/>
            <person name="Thoren M.H."/>
            <person name="Johannesson H."/>
        </authorList>
    </citation>
    <scope>NUCLEOTIDE SEQUENCE</scope>
    <source>
        <strain evidence="3">CBS 626.80</strain>
    </source>
</reference>
<name>A0AAN6NQQ4_9PEZI</name>
<sequence>MTIDLATPADDTAETGTGGQGGGGANSMVGGNGYGTFNVTTSANGTVNGTYWQEWKIPDKAGRPLDADIMACAIITWLVALTFVALRFYTRTKLNSVLGPAD</sequence>
<dbReference type="EMBL" id="MU859190">
    <property type="protein sequence ID" value="KAK3950101.1"/>
    <property type="molecule type" value="Genomic_DNA"/>
</dbReference>
<keyword evidence="2" id="KW-0472">Membrane</keyword>
<organism evidence="3 4">
    <name type="scientific">Pseudoneurospora amorphoporcata</name>
    <dbReference type="NCBI Taxonomy" id="241081"/>
    <lineage>
        <taxon>Eukaryota</taxon>
        <taxon>Fungi</taxon>
        <taxon>Dikarya</taxon>
        <taxon>Ascomycota</taxon>
        <taxon>Pezizomycotina</taxon>
        <taxon>Sordariomycetes</taxon>
        <taxon>Sordariomycetidae</taxon>
        <taxon>Sordariales</taxon>
        <taxon>Sordariaceae</taxon>
        <taxon>Pseudoneurospora</taxon>
    </lineage>
</organism>
<gene>
    <name evidence="3" type="ORF">QBC32DRAFT_347501</name>
</gene>
<evidence type="ECO:0000256" key="1">
    <source>
        <dbReference type="SAM" id="MobiDB-lite"/>
    </source>
</evidence>
<evidence type="ECO:0000313" key="3">
    <source>
        <dbReference type="EMBL" id="KAK3950101.1"/>
    </source>
</evidence>
<dbReference type="Proteomes" id="UP001303222">
    <property type="component" value="Unassembled WGS sequence"/>
</dbReference>
<evidence type="ECO:0000313" key="4">
    <source>
        <dbReference type="Proteomes" id="UP001303222"/>
    </source>
</evidence>
<feature type="transmembrane region" description="Helical" evidence="2">
    <location>
        <begin position="69"/>
        <end position="89"/>
    </location>
</feature>
<keyword evidence="2" id="KW-1133">Transmembrane helix</keyword>
<comment type="caution">
    <text evidence="3">The sequence shown here is derived from an EMBL/GenBank/DDBJ whole genome shotgun (WGS) entry which is preliminary data.</text>
</comment>
<dbReference type="AlphaFoldDB" id="A0AAN6NQQ4"/>
<evidence type="ECO:0000256" key="2">
    <source>
        <dbReference type="SAM" id="Phobius"/>
    </source>
</evidence>
<accession>A0AAN6NQQ4</accession>
<protein>
    <submittedName>
        <fullName evidence="3">Uncharacterized protein</fullName>
    </submittedName>
</protein>
<feature type="compositionally biased region" description="Gly residues" evidence="1">
    <location>
        <begin position="16"/>
        <end position="25"/>
    </location>
</feature>
<feature type="region of interest" description="Disordered" evidence="1">
    <location>
        <begin position="1"/>
        <end position="25"/>
    </location>
</feature>
<keyword evidence="2" id="KW-0812">Transmembrane</keyword>